<evidence type="ECO:0000313" key="2">
    <source>
        <dbReference type="EMBL" id="KAK1116548.1"/>
    </source>
</evidence>
<feature type="region of interest" description="Disordered" evidence="1">
    <location>
        <begin position="99"/>
        <end position="124"/>
    </location>
</feature>
<comment type="caution">
    <text evidence="2">The sequence shown here is derived from an EMBL/GenBank/DDBJ whole genome shotgun (WGS) entry which is preliminary data.</text>
</comment>
<evidence type="ECO:0000313" key="3">
    <source>
        <dbReference type="Proteomes" id="UP001177670"/>
    </source>
</evidence>
<sequence>MYDRSFVGVKFTAKNLRQVPIRLRLAPPWLELAVLQTAAIEHVSNAENGEQLGGEDLPEEELAESVVRCNLNISDRTNHRPRYLFIGTKKDTYVEKRRMKEFSRKTGATSTLVERSKRSSKISP</sequence>
<feature type="non-terminal residue" evidence="2">
    <location>
        <position position="124"/>
    </location>
</feature>
<proteinExistence type="predicted"/>
<organism evidence="2 3">
    <name type="scientific">Melipona bicolor</name>
    <dbReference type="NCBI Taxonomy" id="60889"/>
    <lineage>
        <taxon>Eukaryota</taxon>
        <taxon>Metazoa</taxon>
        <taxon>Ecdysozoa</taxon>
        <taxon>Arthropoda</taxon>
        <taxon>Hexapoda</taxon>
        <taxon>Insecta</taxon>
        <taxon>Pterygota</taxon>
        <taxon>Neoptera</taxon>
        <taxon>Endopterygota</taxon>
        <taxon>Hymenoptera</taxon>
        <taxon>Apocrita</taxon>
        <taxon>Aculeata</taxon>
        <taxon>Apoidea</taxon>
        <taxon>Anthophila</taxon>
        <taxon>Apidae</taxon>
        <taxon>Melipona</taxon>
    </lineage>
</organism>
<reference evidence="2" key="1">
    <citation type="submission" date="2021-10" db="EMBL/GenBank/DDBJ databases">
        <title>Melipona bicolor Genome sequencing and assembly.</title>
        <authorList>
            <person name="Araujo N.S."/>
            <person name="Arias M.C."/>
        </authorList>
    </citation>
    <scope>NUCLEOTIDE SEQUENCE</scope>
    <source>
        <strain evidence="2">USP_2M_L1-L4_2017</strain>
        <tissue evidence="2">Whole body</tissue>
    </source>
</reference>
<name>A0AA40FCM8_9HYME</name>
<accession>A0AA40FCM8</accession>
<dbReference type="AlphaFoldDB" id="A0AA40FCM8"/>
<evidence type="ECO:0000256" key="1">
    <source>
        <dbReference type="SAM" id="MobiDB-lite"/>
    </source>
</evidence>
<dbReference type="Proteomes" id="UP001177670">
    <property type="component" value="Unassembled WGS sequence"/>
</dbReference>
<gene>
    <name evidence="2" type="ORF">K0M31_018949</name>
</gene>
<keyword evidence="3" id="KW-1185">Reference proteome</keyword>
<protein>
    <submittedName>
        <fullName evidence="2">Uncharacterized protein</fullName>
    </submittedName>
</protein>
<dbReference type="EMBL" id="JAHYIQ010000070">
    <property type="protein sequence ID" value="KAK1116548.1"/>
    <property type="molecule type" value="Genomic_DNA"/>
</dbReference>